<dbReference type="InterPro" id="IPR037188">
    <property type="entry name" value="Sdo1/SBDS_central_sf"/>
</dbReference>
<dbReference type="InterPro" id="IPR002140">
    <property type="entry name" value="Sdo1/SBDS"/>
</dbReference>
<evidence type="ECO:0000256" key="1">
    <source>
        <dbReference type="ARBA" id="ARBA00004123"/>
    </source>
</evidence>
<organism evidence="12 13">
    <name type="scientific">Panagrolaimus superbus</name>
    <dbReference type="NCBI Taxonomy" id="310955"/>
    <lineage>
        <taxon>Eukaryota</taxon>
        <taxon>Metazoa</taxon>
        <taxon>Ecdysozoa</taxon>
        <taxon>Nematoda</taxon>
        <taxon>Chromadorea</taxon>
        <taxon>Rhabditida</taxon>
        <taxon>Tylenchina</taxon>
        <taxon>Panagrolaimomorpha</taxon>
        <taxon>Panagrolaimoidea</taxon>
        <taxon>Panagrolaimidae</taxon>
        <taxon>Panagrolaimus</taxon>
    </lineage>
</organism>
<sequence length="254" mass="28464">MPGQIKTPTNQKLLTNVAVVRMKKGGKRFEIACYKNKVVNWRNKTEKNIDEVLQSETVFTNVSKGQVAKTADLTAAFGMDDHSEICKLILEKGDLQVSDKERQVHTETSFKEVAAMIADMCVNPDTKRPYSCAVIEKALKDSHFSVKANRSIKQHALEAIPKLQEGIKLERAKMRISVHLPAHEAKAHHQRVKGLFESVEVENFEKGELDIVGLIDPGKFRVIEDLVRNELKNHGTLELLSLKVVNEGGDVEIS</sequence>
<dbReference type="InterPro" id="IPR019783">
    <property type="entry name" value="SDO1/SBDS_N"/>
</dbReference>
<dbReference type="InterPro" id="IPR018978">
    <property type="entry name" value="SDO1/SBDS_central"/>
</dbReference>
<dbReference type="Gene3D" id="1.10.10.900">
    <property type="entry name" value="SBDS protein C-terminal domain, subdomain 1"/>
    <property type="match status" value="1"/>
</dbReference>
<dbReference type="NCBIfam" id="TIGR00291">
    <property type="entry name" value="RNA_SBDS"/>
    <property type="match status" value="1"/>
</dbReference>
<comment type="similarity">
    <text evidence="3">Belongs to the SDO1/SBDS family.</text>
</comment>
<dbReference type="PANTHER" id="PTHR10927:SF1">
    <property type="entry name" value="RIBOSOME MATURATION PROTEIN SBDS"/>
    <property type="match status" value="1"/>
</dbReference>
<feature type="domain" description="Ribosome maturation protein SDO1/SBDS central" evidence="10">
    <location>
        <begin position="111"/>
        <end position="172"/>
    </location>
</feature>
<comment type="subcellular location">
    <subcellularLocation>
        <location evidence="2">Cytoplasm</location>
    </subcellularLocation>
    <subcellularLocation>
        <location evidence="1">Nucleus</location>
    </subcellularLocation>
</comment>
<evidence type="ECO:0000256" key="3">
    <source>
        <dbReference type="ARBA" id="ARBA00007433"/>
    </source>
</evidence>
<comment type="subunit">
    <text evidence="8">Associates with the 60S ribosomal subunit.</text>
</comment>
<evidence type="ECO:0000256" key="8">
    <source>
        <dbReference type="ARBA" id="ARBA00049708"/>
    </source>
</evidence>
<evidence type="ECO:0000256" key="6">
    <source>
        <dbReference type="ARBA" id="ARBA00022517"/>
    </source>
</evidence>
<keyword evidence="6" id="KW-0690">Ribosome biogenesis</keyword>
<keyword evidence="7" id="KW-0539">Nucleus</keyword>
<dbReference type="InterPro" id="IPR039100">
    <property type="entry name" value="Sdo1/SBDS-like"/>
</dbReference>
<keyword evidence="12" id="KW-1185">Reference proteome</keyword>
<dbReference type="SUPFAM" id="SSF89895">
    <property type="entry name" value="FYSH domain"/>
    <property type="match status" value="1"/>
</dbReference>
<evidence type="ECO:0000259" key="11">
    <source>
        <dbReference type="Pfam" id="PF20268"/>
    </source>
</evidence>
<dbReference type="Gene3D" id="3.30.1250.10">
    <property type="entry name" value="Ribosome maturation protein SBDS, N-terminal domain"/>
    <property type="match status" value="1"/>
</dbReference>
<reference evidence="13" key="1">
    <citation type="submission" date="2022-11" db="UniProtKB">
        <authorList>
            <consortium name="WormBaseParasite"/>
        </authorList>
    </citation>
    <scope>IDENTIFICATION</scope>
</reference>
<evidence type="ECO:0000256" key="7">
    <source>
        <dbReference type="ARBA" id="ARBA00023242"/>
    </source>
</evidence>
<name>A0A914YVE6_9BILA</name>
<evidence type="ECO:0000259" key="9">
    <source>
        <dbReference type="Pfam" id="PF01172"/>
    </source>
</evidence>
<dbReference type="AlphaFoldDB" id="A0A914YVE6"/>
<evidence type="ECO:0000313" key="12">
    <source>
        <dbReference type="Proteomes" id="UP000887577"/>
    </source>
</evidence>
<feature type="domain" description="Ribosome maturation protein SDO1/SBDS C-terminal" evidence="11">
    <location>
        <begin position="174"/>
        <end position="242"/>
    </location>
</feature>
<accession>A0A914YVE6</accession>
<dbReference type="PANTHER" id="PTHR10927">
    <property type="entry name" value="RIBOSOME MATURATION PROTEIN SBDS"/>
    <property type="match status" value="1"/>
</dbReference>
<protein>
    <recommendedName>
        <fullName evidence="4">Ribosome maturation protein SBDS</fullName>
    </recommendedName>
</protein>
<dbReference type="GO" id="GO:0005737">
    <property type="term" value="C:cytoplasm"/>
    <property type="evidence" value="ECO:0007669"/>
    <property type="project" value="UniProtKB-SubCell"/>
</dbReference>
<keyword evidence="5" id="KW-0963">Cytoplasm</keyword>
<dbReference type="InterPro" id="IPR018023">
    <property type="entry name" value="Ribosome_mat_SBDS_CS"/>
</dbReference>
<dbReference type="WBParaSite" id="PSU_v2.g3952.t1">
    <property type="protein sequence ID" value="PSU_v2.g3952.t1"/>
    <property type="gene ID" value="PSU_v2.g3952"/>
</dbReference>
<evidence type="ECO:0000259" key="10">
    <source>
        <dbReference type="Pfam" id="PF09377"/>
    </source>
</evidence>
<evidence type="ECO:0000256" key="2">
    <source>
        <dbReference type="ARBA" id="ARBA00004496"/>
    </source>
</evidence>
<dbReference type="InterPro" id="IPR046928">
    <property type="entry name" value="SDO1/SBDS_C"/>
</dbReference>
<dbReference type="SUPFAM" id="SSF109728">
    <property type="entry name" value="Hypothetical protein AF0491, middle domain"/>
    <property type="match status" value="1"/>
</dbReference>
<feature type="domain" description="Ribosome maturation protein SDO1/SBDS N-terminal" evidence="9">
    <location>
        <begin position="16"/>
        <end position="103"/>
    </location>
</feature>
<dbReference type="GO" id="GO:0042256">
    <property type="term" value="P:cytosolic ribosome assembly"/>
    <property type="evidence" value="ECO:0007669"/>
    <property type="project" value="InterPro"/>
</dbReference>
<dbReference type="Gene3D" id="3.30.70.240">
    <property type="match status" value="1"/>
</dbReference>
<dbReference type="FunFam" id="3.30.1250.10:FF:000001">
    <property type="entry name" value="SBDS, ribosome maturation factor"/>
    <property type="match status" value="1"/>
</dbReference>
<dbReference type="Proteomes" id="UP000887577">
    <property type="component" value="Unplaced"/>
</dbReference>
<evidence type="ECO:0000256" key="5">
    <source>
        <dbReference type="ARBA" id="ARBA00022490"/>
    </source>
</evidence>
<proteinExistence type="inferred from homology"/>
<dbReference type="Pfam" id="PF09377">
    <property type="entry name" value="SBDS_domain_II"/>
    <property type="match status" value="1"/>
</dbReference>
<dbReference type="Pfam" id="PF01172">
    <property type="entry name" value="SBDS_N"/>
    <property type="match status" value="1"/>
</dbReference>
<dbReference type="Pfam" id="PF20268">
    <property type="entry name" value="SBDS_C"/>
    <property type="match status" value="1"/>
</dbReference>
<dbReference type="InterPro" id="IPR036786">
    <property type="entry name" value="Ribosome_mat_SBDS_N_sf"/>
</dbReference>
<evidence type="ECO:0000256" key="4">
    <source>
        <dbReference type="ARBA" id="ARBA00014814"/>
    </source>
</evidence>
<evidence type="ECO:0000313" key="13">
    <source>
        <dbReference type="WBParaSite" id="PSU_v2.g3952.t1"/>
    </source>
</evidence>
<dbReference type="PROSITE" id="PS01267">
    <property type="entry name" value="UPF0023"/>
    <property type="match status" value="1"/>
</dbReference>
<dbReference type="GO" id="GO:0005634">
    <property type="term" value="C:nucleus"/>
    <property type="evidence" value="ECO:0007669"/>
    <property type="project" value="UniProtKB-SubCell"/>
</dbReference>